<organism evidence="1 2">
    <name type="scientific">Candidatus Nitrosomaritimum aestuariumsis</name>
    <dbReference type="NCBI Taxonomy" id="3342354"/>
    <lineage>
        <taxon>Archaea</taxon>
        <taxon>Nitrososphaerota</taxon>
        <taxon>Nitrososphaeria</taxon>
        <taxon>Nitrosopumilales</taxon>
        <taxon>Nitrosopumilaceae</taxon>
        <taxon>Candidatus Nitrosomaritimum</taxon>
    </lineage>
</organism>
<dbReference type="EMBL" id="JACENC010000064">
    <property type="protein sequence ID" value="MBA4453605.1"/>
    <property type="molecule type" value="Genomic_DNA"/>
</dbReference>
<evidence type="ECO:0000313" key="2">
    <source>
        <dbReference type="Proteomes" id="UP000526786"/>
    </source>
</evidence>
<comment type="caution">
    <text evidence="1">The sequence shown here is derived from an EMBL/GenBank/DDBJ whole genome shotgun (WGS) entry which is preliminary data.</text>
</comment>
<reference evidence="1 2" key="1">
    <citation type="journal article" date="2020" name="Appl. Environ. Microbiol.">
        <title>Genomic Characteristics of a Novel Species of Ammonia-Oxidizing Archaea from the Jiulong River Estuary.</title>
        <authorList>
            <person name="Zou D."/>
            <person name="Wan R."/>
            <person name="Han L."/>
            <person name="Xu M.N."/>
            <person name="Liu Y."/>
            <person name="Liu H."/>
            <person name="Kao S.J."/>
            <person name="Li M."/>
        </authorList>
    </citation>
    <scope>NUCLEOTIDE SEQUENCE [LARGE SCALE GENOMIC DNA]</scope>
    <source>
        <strain evidence="1">W2bin3</strain>
    </source>
</reference>
<protein>
    <submittedName>
        <fullName evidence="1">Iron-sulfur cluster insertion protein ErpA</fullName>
    </submittedName>
</protein>
<evidence type="ECO:0000313" key="1">
    <source>
        <dbReference type="EMBL" id="MBA4453605.1"/>
    </source>
</evidence>
<dbReference type="Proteomes" id="UP000526786">
    <property type="component" value="Unassembled WGS sequence"/>
</dbReference>
<accession>A0AC60W1W4</accession>
<proteinExistence type="predicted"/>
<gene>
    <name evidence="1" type="primary">erpA</name>
    <name evidence="1" type="ORF">H2B05_01495</name>
</gene>
<sequence length="116" mass="12606">MASEQTQKLITVTPKAAEKIVEFMKEEADNPEYLRVYVQGGGCSGLSYGMGFEKAPEEDDLVLEESGVKLIVDSYSVDHLKGANVDYIESLMGSGFKINNPNVTNSCSCGHSFSTE</sequence>
<name>A0AC60W1W4_9ARCH</name>